<dbReference type="RefSeq" id="WP_344933850.1">
    <property type="nucleotide sequence ID" value="NZ_BAABDM010000002.1"/>
</dbReference>
<comment type="caution">
    <text evidence="2">The sequence shown here is derived from an EMBL/GenBank/DDBJ whole genome shotgun (WGS) entry which is preliminary data.</text>
</comment>
<dbReference type="NCBIfam" id="TIGR02001">
    <property type="entry name" value="gcw_chp"/>
    <property type="match status" value="1"/>
</dbReference>
<evidence type="ECO:0000313" key="2">
    <source>
        <dbReference type="EMBL" id="GAA4091501.1"/>
    </source>
</evidence>
<proteinExistence type="predicted"/>
<dbReference type="InterPro" id="IPR010239">
    <property type="entry name" value="CHP02001"/>
</dbReference>
<dbReference type="Pfam" id="PF09694">
    <property type="entry name" value="Gcw_chp"/>
    <property type="match status" value="1"/>
</dbReference>
<evidence type="ECO:0000256" key="1">
    <source>
        <dbReference type="SAM" id="SignalP"/>
    </source>
</evidence>
<dbReference type="EMBL" id="BAABDM010000002">
    <property type="protein sequence ID" value="GAA4091501.1"/>
    <property type="molecule type" value="Genomic_DNA"/>
</dbReference>
<organism evidence="2 3">
    <name type="scientific">Zhongshania borealis</name>
    <dbReference type="NCBI Taxonomy" id="889488"/>
    <lineage>
        <taxon>Bacteria</taxon>
        <taxon>Pseudomonadati</taxon>
        <taxon>Pseudomonadota</taxon>
        <taxon>Gammaproteobacteria</taxon>
        <taxon>Cellvibrionales</taxon>
        <taxon>Spongiibacteraceae</taxon>
        <taxon>Zhongshania</taxon>
    </lineage>
</organism>
<feature type="chain" id="PRO_5047005209" evidence="1">
    <location>
        <begin position="22"/>
        <end position="216"/>
    </location>
</feature>
<feature type="signal peptide" evidence="1">
    <location>
        <begin position="1"/>
        <end position="21"/>
    </location>
</feature>
<keyword evidence="1" id="KW-0732">Signal</keyword>
<dbReference type="Proteomes" id="UP001500392">
    <property type="component" value="Unassembled WGS sequence"/>
</dbReference>
<sequence>MNKMKTLLAAGVAAASMTMVAAPASAEVSASASVASMYLWRGFDLSDGSPAVSGDITVSGAGFYAGVWGSSGDDTAGQEVDYYAGYATEVGALSVDLSVWNYVYPGASAGFVDNGDTYGDLSEIILGLGLGPVSLTIYDNIAGANGYFYYTLGYDVAQFSFTLGGTDSDDEDSNYAHFDVSYAYNDNLSFTFSQMIDEDNDDDMNFVVSYSLPISM</sequence>
<accession>A0ABP7WLC3</accession>
<reference evidence="3" key="1">
    <citation type="journal article" date="2019" name="Int. J. Syst. Evol. Microbiol.">
        <title>The Global Catalogue of Microorganisms (GCM) 10K type strain sequencing project: providing services to taxonomists for standard genome sequencing and annotation.</title>
        <authorList>
            <consortium name="The Broad Institute Genomics Platform"/>
            <consortium name="The Broad Institute Genome Sequencing Center for Infectious Disease"/>
            <person name="Wu L."/>
            <person name="Ma J."/>
        </authorList>
    </citation>
    <scope>NUCLEOTIDE SEQUENCE [LARGE SCALE GENOMIC DNA]</scope>
    <source>
        <strain evidence="3">JCM 17304</strain>
    </source>
</reference>
<keyword evidence="3" id="KW-1185">Reference proteome</keyword>
<gene>
    <name evidence="2" type="ORF">GCM10022414_13480</name>
</gene>
<name>A0ABP7WLC3_9GAMM</name>
<protein>
    <submittedName>
        <fullName evidence="2">TorF family putative porin</fullName>
    </submittedName>
</protein>
<evidence type="ECO:0000313" key="3">
    <source>
        <dbReference type="Proteomes" id="UP001500392"/>
    </source>
</evidence>